<name>A0A7X3LH80_9BACL</name>
<proteinExistence type="predicted"/>
<dbReference type="RefSeq" id="WP_160498468.1">
    <property type="nucleotide sequence ID" value="NZ_WUBI01000002.1"/>
</dbReference>
<evidence type="ECO:0000313" key="2">
    <source>
        <dbReference type="Proteomes" id="UP000460318"/>
    </source>
</evidence>
<protein>
    <submittedName>
        <fullName evidence="1">Uncharacterized protein</fullName>
    </submittedName>
</protein>
<reference evidence="1 2" key="1">
    <citation type="submission" date="2019-12" db="EMBL/GenBank/DDBJ databases">
        <title>Paenibacillus sp. nov., an endophytic bacterium isolated from the stem of Dendrobium.</title>
        <authorList>
            <person name="Zhao R."/>
        </authorList>
    </citation>
    <scope>NUCLEOTIDE SEQUENCE [LARGE SCALE GENOMIC DNA]</scope>
    <source>
        <strain evidence="1 2">HJL G12</strain>
    </source>
</reference>
<sequence length="55" mass="6395">MFKNEMLNTLVGVQKEGVHIFLTEEGWNVFVALMSNEETFYREIKEITTTNELAV</sequence>
<comment type="caution">
    <text evidence="1">The sequence shown here is derived from an EMBL/GenBank/DDBJ whole genome shotgun (WGS) entry which is preliminary data.</text>
</comment>
<evidence type="ECO:0000313" key="1">
    <source>
        <dbReference type="EMBL" id="MWV44857.1"/>
    </source>
</evidence>
<dbReference type="AlphaFoldDB" id="A0A7X3LH80"/>
<gene>
    <name evidence="1" type="ORF">GRF59_14645</name>
</gene>
<accession>A0A7X3LH80</accession>
<keyword evidence="2" id="KW-1185">Reference proteome</keyword>
<dbReference type="EMBL" id="WUBI01000002">
    <property type="protein sequence ID" value="MWV44857.1"/>
    <property type="molecule type" value="Genomic_DNA"/>
</dbReference>
<dbReference type="Proteomes" id="UP000460318">
    <property type="component" value="Unassembled WGS sequence"/>
</dbReference>
<organism evidence="1 2">
    <name type="scientific">Paenibacillus dendrobii</name>
    <dbReference type="NCBI Taxonomy" id="2691084"/>
    <lineage>
        <taxon>Bacteria</taxon>
        <taxon>Bacillati</taxon>
        <taxon>Bacillota</taxon>
        <taxon>Bacilli</taxon>
        <taxon>Bacillales</taxon>
        <taxon>Paenibacillaceae</taxon>
        <taxon>Paenibacillus</taxon>
    </lineage>
</organism>